<evidence type="ECO:0000256" key="1">
    <source>
        <dbReference type="ARBA" id="ARBA00004429"/>
    </source>
</evidence>
<accession>A0ABN9VGZ5</accession>
<dbReference type="PANTHER" id="PTHR30574">
    <property type="entry name" value="INNER MEMBRANE PROTEIN YEDE"/>
    <property type="match status" value="1"/>
</dbReference>
<evidence type="ECO:0000256" key="7">
    <source>
        <dbReference type="ARBA" id="ARBA00023136"/>
    </source>
</evidence>
<feature type="transmembrane region" description="Helical" evidence="8">
    <location>
        <begin position="59"/>
        <end position="81"/>
    </location>
</feature>
<evidence type="ECO:0000256" key="6">
    <source>
        <dbReference type="ARBA" id="ARBA00022989"/>
    </source>
</evidence>
<comment type="subcellular location">
    <subcellularLocation>
        <location evidence="1">Cell inner membrane</location>
        <topology evidence="1">Multi-pass membrane protein</topology>
    </subcellularLocation>
</comment>
<evidence type="ECO:0008006" key="11">
    <source>
        <dbReference type="Google" id="ProtNLM"/>
    </source>
</evidence>
<keyword evidence="10" id="KW-1185">Reference proteome</keyword>
<evidence type="ECO:0000256" key="2">
    <source>
        <dbReference type="ARBA" id="ARBA00022448"/>
    </source>
</evidence>
<sequence>MVVGGACPGMVMPQVGTGVYNAHITLLGGFAGALMHNLWEFAQEDRERKYRGDSLDLRFGLPFDKCMLGIFFACAAFYLVMELAIDFESELVPDTKGAWPPSLAGFGIGLVNLVSLGVAGASMGSSKAHAQVMLRDVSRGALKQGVREPGQRALSGGASAKSGASGSVVWFNGALERHQQAPHLCASVLGAFLSREMAGNAGAQGVEQEGIAFFSGFPMLLGSRLGGGCTSGHGIAGMPLLCIPSVAAVSSVFGAGSLTALWMDGQHKMQLQAER</sequence>
<dbReference type="InterPro" id="IPR007272">
    <property type="entry name" value="Sulf_transp_TsuA/YedE"/>
</dbReference>
<gene>
    <name evidence="9" type="ORF">PCOR1329_LOCUS57928</name>
</gene>
<evidence type="ECO:0000256" key="5">
    <source>
        <dbReference type="ARBA" id="ARBA00022692"/>
    </source>
</evidence>
<protein>
    <recommendedName>
        <fullName evidence="11">Sulphur transport domain-containing protein</fullName>
    </recommendedName>
</protein>
<evidence type="ECO:0000256" key="3">
    <source>
        <dbReference type="ARBA" id="ARBA00022475"/>
    </source>
</evidence>
<comment type="caution">
    <text evidence="9">The sequence shown here is derived from an EMBL/GenBank/DDBJ whole genome shotgun (WGS) entry which is preliminary data.</text>
</comment>
<reference evidence="9" key="1">
    <citation type="submission" date="2023-10" db="EMBL/GenBank/DDBJ databases">
        <authorList>
            <person name="Chen Y."/>
            <person name="Shah S."/>
            <person name="Dougan E. K."/>
            <person name="Thang M."/>
            <person name="Chan C."/>
        </authorList>
    </citation>
    <scope>NUCLEOTIDE SEQUENCE [LARGE SCALE GENOMIC DNA]</scope>
</reference>
<proteinExistence type="predicted"/>
<evidence type="ECO:0000313" key="9">
    <source>
        <dbReference type="EMBL" id="CAK0872480.1"/>
    </source>
</evidence>
<dbReference type="PANTHER" id="PTHR30574:SF1">
    <property type="entry name" value="SULPHUR TRANSPORT DOMAIN-CONTAINING PROTEIN"/>
    <property type="match status" value="1"/>
</dbReference>
<evidence type="ECO:0000256" key="4">
    <source>
        <dbReference type="ARBA" id="ARBA00022519"/>
    </source>
</evidence>
<evidence type="ECO:0000313" key="10">
    <source>
        <dbReference type="Proteomes" id="UP001189429"/>
    </source>
</evidence>
<organism evidence="9 10">
    <name type="scientific">Prorocentrum cordatum</name>
    <dbReference type="NCBI Taxonomy" id="2364126"/>
    <lineage>
        <taxon>Eukaryota</taxon>
        <taxon>Sar</taxon>
        <taxon>Alveolata</taxon>
        <taxon>Dinophyceae</taxon>
        <taxon>Prorocentrales</taxon>
        <taxon>Prorocentraceae</taxon>
        <taxon>Prorocentrum</taxon>
    </lineage>
</organism>
<name>A0ABN9VGZ5_9DINO</name>
<keyword evidence="7 8" id="KW-0472">Membrane</keyword>
<feature type="transmembrane region" description="Helical" evidence="8">
    <location>
        <begin position="20"/>
        <end position="39"/>
    </location>
</feature>
<evidence type="ECO:0000256" key="8">
    <source>
        <dbReference type="SAM" id="Phobius"/>
    </source>
</evidence>
<dbReference type="EMBL" id="CAUYUJ010017170">
    <property type="protein sequence ID" value="CAK0872480.1"/>
    <property type="molecule type" value="Genomic_DNA"/>
</dbReference>
<keyword evidence="5 8" id="KW-0812">Transmembrane</keyword>
<dbReference type="Pfam" id="PF04143">
    <property type="entry name" value="Sulf_transp"/>
    <property type="match status" value="1"/>
</dbReference>
<dbReference type="Proteomes" id="UP001189429">
    <property type="component" value="Unassembled WGS sequence"/>
</dbReference>
<keyword evidence="4" id="KW-0997">Cell inner membrane</keyword>
<keyword evidence="2" id="KW-0813">Transport</keyword>
<feature type="transmembrane region" description="Helical" evidence="8">
    <location>
        <begin position="101"/>
        <end position="123"/>
    </location>
</feature>
<keyword evidence="6 8" id="KW-1133">Transmembrane helix</keyword>
<keyword evidence="3" id="KW-1003">Cell membrane</keyword>